<evidence type="ECO:0000313" key="5">
    <source>
        <dbReference type="WBParaSite" id="TREG1_79710.1"/>
    </source>
</evidence>
<feature type="binding site" evidence="2">
    <location>
        <position position="202"/>
    </location>
    <ligand>
        <name>substrate</name>
    </ligand>
</feature>
<dbReference type="CDD" id="cd17763">
    <property type="entry name" value="UP_hUPP-like"/>
    <property type="match status" value="1"/>
</dbReference>
<protein>
    <recommendedName>
        <fullName evidence="3">Nucleoside phosphorylase domain-containing protein</fullName>
    </recommendedName>
</protein>
<evidence type="ECO:0000313" key="4">
    <source>
        <dbReference type="Proteomes" id="UP000050795"/>
    </source>
</evidence>
<dbReference type="InterPro" id="IPR010059">
    <property type="entry name" value="Uridine_phosphorylase_euk"/>
</dbReference>
<feature type="binding site" evidence="2">
    <location>
        <position position="204"/>
    </location>
    <ligand>
        <name>substrate</name>
    </ligand>
</feature>
<dbReference type="InterPro" id="IPR000845">
    <property type="entry name" value="Nucleoside_phosphorylase_d"/>
</dbReference>
<evidence type="ECO:0000256" key="1">
    <source>
        <dbReference type="ARBA" id="ARBA00010456"/>
    </source>
</evidence>
<feature type="binding site" evidence="2">
    <location>
        <begin position="122"/>
        <end position="125"/>
    </location>
    <ligand>
        <name>phosphate</name>
        <dbReference type="ChEBI" id="CHEBI:43474"/>
    </ligand>
</feature>
<dbReference type="SUPFAM" id="SSF53167">
    <property type="entry name" value="Purine and uridine phosphorylases"/>
    <property type="match status" value="1"/>
</dbReference>
<accession>A0AA85KCU2</accession>
<dbReference type="AlphaFoldDB" id="A0AA85KCU2"/>
<name>A0AA85KCU2_TRIRE</name>
<reference evidence="5" key="2">
    <citation type="submission" date="2023-11" db="UniProtKB">
        <authorList>
            <consortium name="WormBaseParasite"/>
        </authorList>
    </citation>
    <scope>IDENTIFICATION</scope>
</reference>
<evidence type="ECO:0000259" key="3">
    <source>
        <dbReference type="Pfam" id="PF01048"/>
    </source>
</evidence>
<dbReference type="WBParaSite" id="TREG1_79710.1">
    <property type="protein sequence ID" value="TREG1_79710.1"/>
    <property type="gene ID" value="TREG1_79710"/>
</dbReference>
<evidence type="ECO:0000256" key="2">
    <source>
        <dbReference type="PIRSR" id="PIRSR610059-50"/>
    </source>
</evidence>
<sequence>MANSHPNFTNKHLHNLKEDVLYHLGISTNSFNFEEKFGDVKFVCTCGSAGRIIKFATAMAEEAGQKTPPENIAGAAARFVLFKVDRTLFVDHGMGIPSTLIAIHEITKLLQYAGCNDVLFIRIGTSGGVGVKAGTLVISNNCVNTKFEPIQELCILGKVVRRPTAVDMNAVNELKSLAESMKLKCDVVVGATIAANDFYEEQARLDGAICSFTEDEKKAYLKSAYENGIRNIEMEGTGIAAHCKQVGYRAVLVCVTLVNRLEVDQVSLTEKEYAYLQELPGMLVGEYLKKNGGINSSGKPSNKSAAVNGKK</sequence>
<feature type="domain" description="Nucleoside phosphorylase" evidence="3">
    <location>
        <begin position="41"/>
        <end position="256"/>
    </location>
</feature>
<dbReference type="GO" id="GO:0005829">
    <property type="term" value="C:cytosol"/>
    <property type="evidence" value="ECO:0007669"/>
    <property type="project" value="TreeGrafter"/>
</dbReference>
<feature type="binding site" evidence="2">
    <location>
        <position position="78"/>
    </location>
    <ligand>
        <name>phosphate</name>
        <dbReference type="ChEBI" id="CHEBI:43474"/>
    </ligand>
</feature>
<keyword evidence="4" id="KW-1185">Reference proteome</keyword>
<dbReference type="InterPro" id="IPR035994">
    <property type="entry name" value="Nucleoside_phosphorylase_sf"/>
</dbReference>
<dbReference type="Gene3D" id="3.40.50.1580">
    <property type="entry name" value="Nucleoside phosphorylase domain"/>
    <property type="match status" value="1"/>
</dbReference>
<dbReference type="GO" id="GO:0004850">
    <property type="term" value="F:uridine phosphorylase activity"/>
    <property type="evidence" value="ECO:0007669"/>
    <property type="project" value="InterPro"/>
</dbReference>
<proteinExistence type="inferred from homology"/>
<dbReference type="PANTHER" id="PTHR43691:SF11">
    <property type="entry name" value="FI09636P-RELATED"/>
    <property type="match status" value="1"/>
</dbReference>
<dbReference type="GO" id="GO:0006218">
    <property type="term" value="P:uridine catabolic process"/>
    <property type="evidence" value="ECO:0007669"/>
    <property type="project" value="TreeGrafter"/>
</dbReference>
<comment type="similarity">
    <text evidence="1">Belongs to the PNP/UDP phosphorylase family.</text>
</comment>
<reference evidence="4" key="1">
    <citation type="submission" date="2022-06" db="EMBL/GenBank/DDBJ databases">
        <authorList>
            <person name="Berger JAMES D."/>
            <person name="Berger JAMES D."/>
        </authorList>
    </citation>
    <scope>NUCLEOTIDE SEQUENCE [LARGE SCALE GENOMIC DNA]</scope>
</reference>
<dbReference type="Proteomes" id="UP000050795">
    <property type="component" value="Unassembled WGS sequence"/>
</dbReference>
<dbReference type="GO" id="GO:0009166">
    <property type="term" value="P:nucleotide catabolic process"/>
    <property type="evidence" value="ECO:0007669"/>
    <property type="project" value="InterPro"/>
</dbReference>
<organism evidence="4 5">
    <name type="scientific">Trichobilharzia regenti</name>
    <name type="common">Nasal bird schistosome</name>
    <dbReference type="NCBI Taxonomy" id="157069"/>
    <lineage>
        <taxon>Eukaryota</taxon>
        <taxon>Metazoa</taxon>
        <taxon>Spiralia</taxon>
        <taxon>Lophotrochozoa</taxon>
        <taxon>Platyhelminthes</taxon>
        <taxon>Trematoda</taxon>
        <taxon>Digenea</taxon>
        <taxon>Strigeidida</taxon>
        <taxon>Schistosomatoidea</taxon>
        <taxon>Schistosomatidae</taxon>
        <taxon>Trichobilharzia</taxon>
    </lineage>
</organism>
<dbReference type="Pfam" id="PF01048">
    <property type="entry name" value="PNP_UDP_1"/>
    <property type="match status" value="1"/>
</dbReference>
<dbReference type="NCBIfam" id="TIGR01719">
    <property type="entry name" value="euk_UDPppase"/>
    <property type="match status" value="1"/>
</dbReference>
<dbReference type="PANTHER" id="PTHR43691">
    <property type="entry name" value="URIDINE PHOSPHORYLASE"/>
    <property type="match status" value="1"/>
</dbReference>